<organism evidence="5 6">
    <name type="scientific">Alloalcanivorax gelatiniphagus</name>
    <dbReference type="NCBI Taxonomy" id="1194167"/>
    <lineage>
        <taxon>Bacteria</taxon>
        <taxon>Pseudomonadati</taxon>
        <taxon>Pseudomonadota</taxon>
        <taxon>Gammaproteobacteria</taxon>
        <taxon>Oceanospirillales</taxon>
        <taxon>Alcanivoracaceae</taxon>
        <taxon>Alloalcanivorax</taxon>
    </lineage>
</organism>
<dbReference type="InterPro" id="IPR058625">
    <property type="entry name" value="MdtA-like_BSH"/>
</dbReference>
<dbReference type="NCBIfam" id="TIGR01730">
    <property type="entry name" value="RND_mfp"/>
    <property type="match status" value="1"/>
</dbReference>
<dbReference type="SUPFAM" id="SSF111369">
    <property type="entry name" value="HlyD-like secretion proteins"/>
    <property type="match status" value="1"/>
</dbReference>
<evidence type="ECO:0000313" key="6">
    <source>
        <dbReference type="Proteomes" id="UP000739180"/>
    </source>
</evidence>
<evidence type="ECO:0000256" key="2">
    <source>
        <dbReference type="SAM" id="Coils"/>
    </source>
</evidence>
<keyword evidence="2" id="KW-0175">Coiled coil</keyword>
<feature type="coiled-coil region" evidence="2">
    <location>
        <begin position="152"/>
        <end position="179"/>
    </location>
</feature>
<keyword evidence="6" id="KW-1185">Reference proteome</keyword>
<evidence type="ECO:0000313" key="5">
    <source>
        <dbReference type="EMBL" id="TMW13423.1"/>
    </source>
</evidence>
<dbReference type="PANTHER" id="PTHR30469:SF12">
    <property type="entry name" value="MULTIDRUG RESISTANCE PROTEIN MDTA"/>
    <property type="match status" value="1"/>
</dbReference>
<comment type="caution">
    <text evidence="5">The sequence shown here is derived from an EMBL/GenBank/DDBJ whole genome shotgun (WGS) entry which is preliminary data.</text>
</comment>
<evidence type="ECO:0000259" key="4">
    <source>
        <dbReference type="Pfam" id="PF25917"/>
    </source>
</evidence>
<evidence type="ECO:0000256" key="3">
    <source>
        <dbReference type="SAM" id="MobiDB-lite"/>
    </source>
</evidence>
<protein>
    <submittedName>
        <fullName evidence="5">Efflux RND transporter periplasmic adaptor subunit</fullName>
    </submittedName>
</protein>
<dbReference type="Proteomes" id="UP000739180">
    <property type="component" value="Unassembled WGS sequence"/>
</dbReference>
<sequence>MAMRIGRPIVTVVVLLVTAGALGALYAVPPAAPTPTEAPPPLALEVREATRADTVIPVYSQGRVRASRHIPLSMEVSGRVVEADQALADGGRVSAGQVLLRLDPEPFDLAVTHRLNDVQTAQLHLARTRAQASVARGRNSTSTPLARHEPQLQEAQGRLASARAGLREARRQREQATLRAPFDGALEAVKVETGQHLQAGQTLARLYGLATVEVRLPVRDDWLALLGIDPGDPASLAPVEVRLRGRFAGRDGEWPARVVRREGGVNRNRMAYLIVAVDNEEQSLPLEPGVFVSAELRGPPLSGVAVLPRAARAGDEAVWVVDEDGRVHRRTVSILHSDADHLYVEKAPEQPLVLADGRHLLEGMRITPRTAADGVAHADAHPDARADGETP</sequence>
<feature type="region of interest" description="Disordered" evidence="3">
    <location>
        <begin position="372"/>
        <end position="391"/>
    </location>
</feature>
<dbReference type="Gene3D" id="2.40.50.100">
    <property type="match status" value="1"/>
</dbReference>
<dbReference type="Gene3D" id="2.40.30.170">
    <property type="match status" value="1"/>
</dbReference>
<dbReference type="Gene3D" id="1.10.287.470">
    <property type="entry name" value="Helix hairpin bin"/>
    <property type="match status" value="1"/>
</dbReference>
<feature type="domain" description="Multidrug resistance protein MdtA-like barrel-sandwich hybrid" evidence="4">
    <location>
        <begin position="75"/>
        <end position="204"/>
    </location>
</feature>
<feature type="compositionally biased region" description="Basic and acidic residues" evidence="3">
    <location>
        <begin position="376"/>
        <end position="391"/>
    </location>
</feature>
<dbReference type="PANTHER" id="PTHR30469">
    <property type="entry name" value="MULTIDRUG RESISTANCE PROTEIN MDTA"/>
    <property type="match status" value="1"/>
</dbReference>
<name>A0ABY2XNA4_9GAMM</name>
<gene>
    <name evidence="5" type="ORF">FGS76_07600</name>
</gene>
<dbReference type="InterPro" id="IPR006143">
    <property type="entry name" value="RND_pump_MFP"/>
</dbReference>
<reference evidence="5 6" key="1">
    <citation type="submission" date="2019-05" db="EMBL/GenBank/DDBJ databases">
        <title>Genome of Alcanivorax gelatiniphagus, an oil degrading marine bacteria.</title>
        <authorList>
            <person name="Kwon K.K."/>
        </authorList>
    </citation>
    <scope>NUCLEOTIDE SEQUENCE [LARGE SCALE GENOMIC DNA]</scope>
    <source>
        <strain evidence="5 6">MEBiC 08158</strain>
    </source>
</reference>
<evidence type="ECO:0000256" key="1">
    <source>
        <dbReference type="ARBA" id="ARBA00009477"/>
    </source>
</evidence>
<dbReference type="Pfam" id="PF25917">
    <property type="entry name" value="BSH_RND"/>
    <property type="match status" value="1"/>
</dbReference>
<accession>A0ABY2XNA4</accession>
<proteinExistence type="inferred from homology"/>
<comment type="similarity">
    <text evidence="1">Belongs to the membrane fusion protein (MFP) (TC 8.A.1) family.</text>
</comment>
<dbReference type="EMBL" id="VCQT01000025">
    <property type="protein sequence ID" value="TMW13423.1"/>
    <property type="molecule type" value="Genomic_DNA"/>
</dbReference>